<dbReference type="EMBL" id="CAJNRE010013369">
    <property type="protein sequence ID" value="CAF2118017.1"/>
    <property type="molecule type" value="Genomic_DNA"/>
</dbReference>
<dbReference type="OrthoDB" id="428159at2759"/>
<feature type="compositionally biased region" description="Low complexity" evidence="3">
    <location>
        <begin position="434"/>
        <end position="445"/>
    </location>
</feature>
<accession>A0A816A955</accession>
<feature type="region of interest" description="Disordered" evidence="3">
    <location>
        <begin position="425"/>
        <end position="445"/>
    </location>
</feature>
<protein>
    <recommendedName>
        <fullName evidence="4">Chorein N-terminal domain-containing protein</fullName>
    </recommendedName>
</protein>
<dbReference type="Proteomes" id="UP000663855">
    <property type="component" value="Unassembled WGS sequence"/>
</dbReference>
<name>A0A816A955_9BILA</name>
<dbReference type="EMBL" id="CAJNOW010011204">
    <property type="protein sequence ID" value="CAF1595013.1"/>
    <property type="molecule type" value="Genomic_DNA"/>
</dbReference>
<sequence length="864" mass="101713">MVLKNLVRYIINKYLKEYIEELDYGKVKLDLKNGHVSLEKLHLKPEALTDLSLPVTVATGLIDKLTLVIPWKNLYSIPTKVHIDGFYMLIVPKNEVRRDLTEYYDEKMQRVQRKVDNLRKAASCNKKLDEKDTTFLERMRLQIMQNLEITVENLHISYETISTTKLGHPFSFGITLHHLEMTTTTNRQPIGRTKENSLVIFKMKQINSLSLYWNTQCKSRVDMSFDDVVEDLKCKIATNNYMPNTDEMNYILYPTNLSIDLIMTLQPGEYNFERPAYDVDIHIEKLSLNIDPKQFSDLLDFIKFQNYSKIYDRCREYREFQQTLNTTKLTLEQEERLKYLELKLDVFNLAYIQYSVEMETNPNLITKEVSHQHKHHRHHNYNHYYHHHYHRRHSIKTNRLATSPVTTVNNHKWWNSWWKTTKAHPKEVEHRKSSTSSSTTTDGDFFSDDSPNMNFEIKVKNLALNLSLPKANKNSKMVQSLENETLCPIEIVDARIDFKRRAISSNILFKVDLQSFSLFGMQTDNNHRPSLVMAASASSLPLIHIELELSAVDKKSDYRLFLVLEPLKITYDAPTINKIVECFDPNNDKLSSTLPELKRRTIEEMEQDFNREKIFDMTIQLNGISLILPESGILHKHSNMAHIDLDSLVLKSCLDNDKDDINSVSKEEAQQLRFYTKYKLRLHNLQIIYSQSDSVQLQLLRKMSWLDIHFYKCIYSDDVYLTDWRISIRTVKMTQIELSKAILIQLIHHLKSVPLLSSNMMETLRRINLYFIIFPSYTTFEIDILVEKCYLLLAQYHTSINTDIHCHILKLRDNNNNEKDITISLNNLSMSHQHNSEIKQHSSWLFYQNQCIELNYNNDLSNNL</sequence>
<dbReference type="Pfam" id="PF12624">
    <property type="entry name" value="VPS13_N"/>
    <property type="match status" value="1"/>
</dbReference>
<evidence type="ECO:0000313" key="8">
    <source>
        <dbReference type="EMBL" id="CAF3880206.1"/>
    </source>
</evidence>
<evidence type="ECO:0000259" key="4">
    <source>
        <dbReference type="Pfam" id="PF12624"/>
    </source>
</evidence>
<evidence type="ECO:0000256" key="2">
    <source>
        <dbReference type="ARBA" id="ARBA00022448"/>
    </source>
</evidence>
<dbReference type="GO" id="GO:0006623">
    <property type="term" value="P:protein targeting to vacuole"/>
    <property type="evidence" value="ECO:0007669"/>
    <property type="project" value="TreeGrafter"/>
</dbReference>
<evidence type="ECO:0000256" key="3">
    <source>
        <dbReference type="SAM" id="MobiDB-lite"/>
    </source>
</evidence>
<evidence type="ECO:0000313" key="9">
    <source>
        <dbReference type="EMBL" id="CAF3898155.1"/>
    </source>
</evidence>
<feature type="domain" description="Chorein N-terminal" evidence="4">
    <location>
        <begin position="2"/>
        <end position="323"/>
    </location>
</feature>
<dbReference type="PANTHER" id="PTHR16166">
    <property type="entry name" value="VACUOLAR PROTEIN SORTING-ASSOCIATED PROTEIN VPS13"/>
    <property type="match status" value="1"/>
</dbReference>
<dbReference type="Proteomes" id="UP000663834">
    <property type="component" value="Unassembled WGS sequence"/>
</dbReference>
<evidence type="ECO:0000256" key="1">
    <source>
        <dbReference type="ARBA" id="ARBA00006545"/>
    </source>
</evidence>
<gene>
    <name evidence="8" type="ORF">BYL167_LOCUS7406</name>
    <name evidence="5" type="ORF">CJN711_LOCUS5769</name>
    <name evidence="9" type="ORF">GIL414_LOCUS6410</name>
    <name evidence="6" type="ORF">KQP761_LOCUS21609</name>
    <name evidence="7" type="ORF">MBJ925_LOCUS25418</name>
</gene>
<dbReference type="EMBL" id="CAJOBJ010001818">
    <property type="protein sequence ID" value="CAF3898155.1"/>
    <property type="molecule type" value="Genomic_DNA"/>
</dbReference>
<evidence type="ECO:0000313" key="10">
    <source>
        <dbReference type="Proteomes" id="UP000663834"/>
    </source>
</evidence>
<dbReference type="Proteomes" id="UP000681720">
    <property type="component" value="Unassembled WGS sequence"/>
</dbReference>
<dbReference type="EMBL" id="CAJNOV010001637">
    <property type="protein sequence ID" value="CAF1072032.1"/>
    <property type="molecule type" value="Genomic_DNA"/>
</dbReference>
<organism evidence="6 10">
    <name type="scientific">Rotaria magnacalcarata</name>
    <dbReference type="NCBI Taxonomy" id="392030"/>
    <lineage>
        <taxon>Eukaryota</taxon>
        <taxon>Metazoa</taxon>
        <taxon>Spiralia</taxon>
        <taxon>Gnathifera</taxon>
        <taxon>Rotifera</taxon>
        <taxon>Eurotatoria</taxon>
        <taxon>Bdelloidea</taxon>
        <taxon>Philodinida</taxon>
        <taxon>Philodinidae</taxon>
        <taxon>Rotaria</taxon>
    </lineage>
</organism>
<evidence type="ECO:0000313" key="5">
    <source>
        <dbReference type="EMBL" id="CAF1072032.1"/>
    </source>
</evidence>
<proteinExistence type="inferred from homology"/>
<dbReference type="Proteomes" id="UP000681967">
    <property type="component" value="Unassembled WGS sequence"/>
</dbReference>
<dbReference type="PANTHER" id="PTHR16166:SF93">
    <property type="entry name" value="INTERMEMBRANE LIPID TRANSFER PROTEIN VPS13"/>
    <property type="match status" value="1"/>
</dbReference>
<evidence type="ECO:0000313" key="6">
    <source>
        <dbReference type="EMBL" id="CAF1595013.1"/>
    </source>
</evidence>
<evidence type="ECO:0000313" key="7">
    <source>
        <dbReference type="EMBL" id="CAF2118017.1"/>
    </source>
</evidence>
<reference evidence="6" key="1">
    <citation type="submission" date="2021-02" db="EMBL/GenBank/DDBJ databases">
        <authorList>
            <person name="Nowell W R."/>
        </authorList>
    </citation>
    <scope>NUCLEOTIDE SEQUENCE</scope>
</reference>
<dbReference type="InterPro" id="IPR026847">
    <property type="entry name" value="VPS13"/>
</dbReference>
<dbReference type="GO" id="GO:0045053">
    <property type="term" value="P:protein retention in Golgi apparatus"/>
    <property type="evidence" value="ECO:0007669"/>
    <property type="project" value="TreeGrafter"/>
</dbReference>
<comment type="caution">
    <text evidence="6">The sequence shown here is derived from an EMBL/GenBank/DDBJ whole genome shotgun (WGS) entry which is preliminary data.</text>
</comment>
<dbReference type="AlphaFoldDB" id="A0A816A955"/>
<dbReference type="Proteomes" id="UP000663824">
    <property type="component" value="Unassembled WGS sequence"/>
</dbReference>
<dbReference type="EMBL" id="CAJOBH010001917">
    <property type="protein sequence ID" value="CAF3880206.1"/>
    <property type="molecule type" value="Genomic_DNA"/>
</dbReference>
<comment type="similarity">
    <text evidence="1">Belongs to the VPS13 family.</text>
</comment>
<keyword evidence="2" id="KW-0813">Transport</keyword>
<dbReference type="InterPro" id="IPR026854">
    <property type="entry name" value="VPS13_N"/>
</dbReference>